<reference evidence="2" key="1">
    <citation type="submission" date="2018-08" db="EMBL/GenBank/DDBJ databases">
        <title>Draft genome sequence of azole-resistant Aspergillus thermomutatus (Neosartorya pseudofischeri) strain HMR AF 39, isolated from a human nasal aspirate.</title>
        <authorList>
            <person name="Parent-Michaud M."/>
            <person name="Dufresne P.J."/>
            <person name="Fournier E."/>
            <person name="Martineau C."/>
            <person name="Moreira S."/>
            <person name="Perkins V."/>
            <person name="De Repentigny L."/>
            <person name="Dufresne S.F."/>
        </authorList>
    </citation>
    <scope>NUCLEOTIDE SEQUENCE [LARGE SCALE GENOMIC DNA]</scope>
    <source>
        <strain evidence="2">HMR AF 39</strain>
    </source>
</reference>
<dbReference type="GO" id="GO:0006631">
    <property type="term" value="P:fatty acid metabolic process"/>
    <property type="evidence" value="ECO:0007669"/>
    <property type="project" value="InterPro"/>
</dbReference>
<gene>
    <name evidence="2" type="ORF">CDV56_104391</name>
</gene>
<dbReference type="GO" id="GO:0050151">
    <property type="term" value="F:oleate hydratase activity"/>
    <property type="evidence" value="ECO:0007669"/>
    <property type="project" value="InterPro"/>
</dbReference>
<protein>
    <recommendedName>
        <fullName evidence="4">Amine oxidase domain-containing protein</fullName>
    </recommendedName>
</protein>
<feature type="region of interest" description="Disordered" evidence="1">
    <location>
        <begin position="1"/>
        <end position="23"/>
    </location>
</feature>
<dbReference type="PANTHER" id="PTHR37417">
    <property type="entry name" value="67 KDA MYOSIN-CROSS-REACTIVE ANTIGEN FAMILY PROTEIN (AFU_ORTHOLOGUE AFUA_5G09970)"/>
    <property type="match status" value="1"/>
</dbReference>
<feature type="compositionally biased region" description="Basic and acidic residues" evidence="1">
    <location>
        <begin position="11"/>
        <end position="22"/>
    </location>
</feature>
<feature type="compositionally biased region" description="Polar residues" evidence="1">
    <location>
        <begin position="1"/>
        <end position="10"/>
    </location>
</feature>
<dbReference type="OrthoDB" id="545169at2759"/>
<dbReference type="Proteomes" id="UP000215305">
    <property type="component" value="Unassembled WGS sequence"/>
</dbReference>
<dbReference type="VEuPathDB" id="FungiDB:CDV56_104391"/>
<evidence type="ECO:0000313" key="2">
    <source>
        <dbReference type="EMBL" id="RHZ63584.1"/>
    </source>
</evidence>
<dbReference type="InterPro" id="IPR010354">
    <property type="entry name" value="Oleate_hydratase"/>
</dbReference>
<dbReference type="InterPro" id="IPR036188">
    <property type="entry name" value="FAD/NAD-bd_sf"/>
</dbReference>
<sequence>METVPSSNHAVQHDHISGDARKQRIQSPDMVQAWIIGNGIASLAAAVYLLQDARLPARNIHLLNAHRGCDLKVKSSGDAENGYILRTGDLPFFHDRCVDSLLSRIPSTADPCKSILDTVRDSERDPKNQCKSVARFVKRGDGHPEKLALKNCHFELKHRCELLKLVLEYERSLKGKSIEDIFDASFFRSDAWKLWSTTFAIRPQHSAMELRRQLFKYADKLKDFNRVSTLHRTQYTIHESIVVPITDFLHDEGVDLATNSEIKLSHKSIHYGEPLTFSTKINKTRLESFTVTLHNSAFLDENVYVVWGYGLYPDRIDDYVRKPMLDCSGEEILIQLLQQLHFPVDQILPAAITIPMIRPLATSSLVNWFPDDRPYVIPKLITNLAFAGATYRNAV</sequence>
<keyword evidence="3" id="KW-1185">Reference proteome</keyword>
<evidence type="ECO:0000313" key="3">
    <source>
        <dbReference type="Proteomes" id="UP000215305"/>
    </source>
</evidence>
<dbReference type="GeneID" id="38126365"/>
<name>A0A397HQK3_ASPTH</name>
<dbReference type="Pfam" id="PF06100">
    <property type="entry name" value="MCRA"/>
    <property type="match status" value="2"/>
</dbReference>
<organism evidence="2 3">
    <name type="scientific">Aspergillus thermomutatus</name>
    <name type="common">Neosartorya pseudofischeri</name>
    <dbReference type="NCBI Taxonomy" id="41047"/>
    <lineage>
        <taxon>Eukaryota</taxon>
        <taxon>Fungi</taxon>
        <taxon>Dikarya</taxon>
        <taxon>Ascomycota</taxon>
        <taxon>Pezizomycotina</taxon>
        <taxon>Eurotiomycetes</taxon>
        <taxon>Eurotiomycetidae</taxon>
        <taxon>Eurotiales</taxon>
        <taxon>Aspergillaceae</taxon>
        <taxon>Aspergillus</taxon>
        <taxon>Aspergillus subgen. Fumigati</taxon>
    </lineage>
</organism>
<dbReference type="Gene3D" id="3.30.9.80">
    <property type="match status" value="1"/>
</dbReference>
<accession>A0A397HQK3</accession>
<evidence type="ECO:0008006" key="4">
    <source>
        <dbReference type="Google" id="ProtNLM"/>
    </source>
</evidence>
<dbReference type="EMBL" id="NKHU02000028">
    <property type="protein sequence ID" value="RHZ63584.1"/>
    <property type="molecule type" value="Genomic_DNA"/>
</dbReference>
<dbReference type="Gene3D" id="3.50.50.60">
    <property type="entry name" value="FAD/NAD(P)-binding domain"/>
    <property type="match status" value="2"/>
</dbReference>
<comment type="caution">
    <text evidence="2">The sequence shown here is derived from an EMBL/GenBank/DDBJ whole genome shotgun (WGS) entry which is preliminary data.</text>
</comment>
<evidence type="ECO:0000256" key="1">
    <source>
        <dbReference type="SAM" id="MobiDB-lite"/>
    </source>
</evidence>
<dbReference type="RefSeq" id="XP_026617190.1">
    <property type="nucleotide sequence ID" value="XM_026758010.1"/>
</dbReference>
<dbReference type="AlphaFoldDB" id="A0A397HQK3"/>
<proteinExistence type="predicted"/>
<dbReference type="PANTHER" id="PTHR37417:SF4">
    <property type="entry name" value="67 KDA MYOSIN-CROSS-REACTIVE ANTIGEN FAMILY PROTEIN (AFU_ORTHOLOGUE AFUA_3G03570)"/>
    <property type="match status" value="1"/>
</dbReference>
<dbReference type="GO" id="GO:0071949">
    <property type="term" value="F:FAD binding"/>
    <property type="evidence" value="ECO:0007669"/>
    <property type="project" value="InterPro"/>
</dbReference>